<name>A0A8H6KTQ8_9PEZI</name>
<dbReference type="Proteomes" id="UP000654918">
    <property type="component" value="Unassembled WGS sequence"/>
</dbReference>
<evidence type="ECO:0000313" key="3">
    <source>
        <dbReference type="Proteomes" id="UP000654918"/>
    </source>
</evidence>
<feature type="region of interest" description="Disordered" evidence="1">
    <location>
        <begin position="71"/>
        <end position="108"/>
    </location>
</feature>
<proteinExistence type="predicted"/>
<gene>
    <name evidence="2" type="ORF">CPLU01_03342</name>
</gene>
<dbReference type="AlphaFoldDB" id="A0A8H6KTQ8"/>
<sequence length="472" mass="50927">MQGTARGFWLLDCGGRRCRALGGAPEHVSLQLTGRPVPLSTSRDVGRLKVDRTQNTTNGAKARAWRYDAERRGTERLSSSPSKLFPRRPKQREGAGWELSSDPLDRTGGPTCQLDMHETRAGKGTPAESMGPVGFRAHSVPPWRSRVCPAAVVSVVSASTGPRSRITEPVLAGNFQSLHLPNHSAELYLEAEYANAGLLVDGGTAFVAVSEVFLRDTLLFQQAHLPARAVFTPGDGGGPRRPSFSTPAVVKITPAYKLPDLAVSSFFVIACRIPRRLSAQEREASSSCPLVVVHCPRRARSSSDTCHSSGASPRGRVSRAWPSTYETMHAMSLQMATSHLVRYAGRCQKQAAGLKPGGGSNGALRPAGWRDNKTTALAFVLPGATDNVSMAYLPTQFLSAKLQWEANMSLLLDTKGFLGVFHPPTPLVRRRPKFGHRSRVGMLVVQVKLVRANSALDEKAELRSASPTPDAA</sequence>
<comment type="caution">
    <text evidence="2">The sequence shown here is derived from an EMBL/GenBank/DDBJ whole genome shotgun (WGS) entry which is preliminary data.</text>
</comment>
<keyword evidence="3" id="KW-1185">Reference proteome</keyword>
<accession>A0A8H6KTQ8</accession>
<dbReference type="EMBL" id="WIGO01000028">
    <property type="protein sequence ID" value="KAF6836978.1"/>
    <property type="molecule type" value="Genomic_DNA"/>
</dbReference>
<protein>
    <submittedName>
        <fullName evidence="2">Uncharacterized protein</fullName>
    </submittedName>
</protein>
<evidence type="ECO:0000313" key="2">
    <source>
        <dbReference type="EMBL" id="KAF6836978.1"/>
    </source>
</evidence>
<organism evidence="2 3">
    <name type="scientific">Colletotrichum plurivorum</name>
    <dbReference type="NCBI Taxonomy" id="2175906"/>
    <lineage>
        <taxon>Eukaryota</taxon>
        <taxon>Fungi</taxon>
        <taxon>Dikarya</taxon>
        <taxon>Ascomycota</taxon>
        <taxon>Pezizomycotina</taxon>
        <taxon>Sordariomycetes</taxon>
        <taxon>Hypocreomycetidae</taxon>
        <taxon>Glomerellales</taxon>
        <taxon>Glomerellaceae</taxon>
        <taxon>Colletotrichum</taxon>
        <taxon>Colletotrichum orchidearum species complex</taxon>
    </lineage>
</organism>
<reference evidence="2" key="1">
    <citation type="journal article" date="2020" name="Phytopathology">
        <title>Genome Sequence Resources of Colletotrichum truncatum, C. plurivorum, C. musicola, and C. sojae: Four Species Pathogenic to Soybean (Glycine max).</title>
        <authorList>
            <person name="Rogerio F."/>
            <person name="Boufleur T.R."/>
            <person name="Ciampi-Guillardi M."/>
            <person name="Sukno S.A."/>
            <person name="Thon M.R."/>
            <person name="Massola Junior N.S."/>
            <person name="Baroncelli R."/>
        </authorList>
    </citation>
    <scope>NUCLEOTIDE SEQUENCE</scope>
    <source>
        <strain evidence="2">LFN00145</strain>
    </source>
</reference>
<evidence type="ECO:0000256" key="1">
    <source>
        <dbReference type="SAM" id="MobiDB-lite"/>
    </source>
</evidence>